<dbReference type="EMBL" id="QUSL01000035">
    <property type="protein sequence ID" value="RGD79531.1"/>
    <property type="molecule type" value="Genomic_DNA"/>
</dbReference>
<organism evidence="3 4">
    <name type="scientific">Thomasclavelia ramosa</name>
    <dbReference type="NCBI Taxonomy" id="1547"/>
    <lineage>
        <taxon>Bacteria</taxon>
        <taxon>Bacillati</taxon>
        <taxon>Bacillota</taxon>
        <taxon>Erysipelotrichia</taxon>
        <taxon>Erysipelotrichales</taxon>
        <taxon>Coprobacillaceae</taxon>
        <taxon>Thomasclavelia</taxon>
    </lineage>
</organism>
<dbReference type="AlphaFoldDB" id="A0A3E3E973"/>
<name>A0A3E3E973_9FIRM</name>
<feature type="region of interest" description="Disordered" evidence="1">
    <location>
        <begin position="66"/>
        <end position="115"/>
    </location>
</feature>
<proteinExistence type="predicted"/>
<comment type="caution">
    <text evidence="3">The sequence shown here is derived from an EMBL/GenBank/DDBJ whole genome shotgun (WGS) entry which is preliminary data.</text>
</comment>
<evidence type="ECO:0000313" key="3">
    <source>
        <dbReference type="EMBL" id="RGD79531.1"/>
    </source>
</evidence>
<protein>
    <submittedName>
        <fullName evidence="3">Uncharacterized protein</fullName>
    </submittedName>
</protein>
<evidence type="ECO:0000256" key="2">
    <source>
        <dbReference type="SAM" id="Phobius"/>
    </source>
</evidence>
<dbReference type="RefSeq" id="WP_008792447.1">
    <property type="nucleotide sequence ID" value="NZ_BAABXX010000001.1"/>
</dbReference>
<keyword evidence="2" id="KW-0472">Membrane</keyword>
<dbReference type="GeneID" id="64197246"/>
<sequence length="372" mass="44022">MDKKDKIDTLIDQYLNFYQHGSQAIEPQQSTDFDSLMNQYKSKFDKQIANEQKAIREKEEARVLQKKQEAKLQSQKRKTQEQQNKLRKEKLRNHSKKTTAEVKQAAKKYQHQSRDYDKSSNHKGLIVLIIIVVVFGLIYFIASNQDNESTNNTYLYNNLNYLVNDAVLQEPSSNDLSYLDNIENNENYNVAITYLNYVEDGLNYLDLISVTRGNDDLLEIRNDSEYYLYIKYLDNGYTNNVLIVPNDTYYCSIIDEEELTIETIAFYNFEDPALDVFTNLSDIDIYMNVDSIDFLETNAEILFKHYYYQAYLKLPYDDIMVIKERDSNKGYYGYLDYTNRQIKVYYSDNYTHDVTIENIQNYQSDYLKTITL</sequence>
<evidence type="ECO:0000256" key="1">
    <source>
        <dbReference type="SAM" id="MobiDB-lite"/>
    </source>
</evidence>
<dbReference type="Proteomes" id="UP000261032">
    <property type="component" value="Unassembled WGS sequence"/>
</dbReference>
<keyword evidence="2" id="KW-0812">Transmembrane</keyword>
<reference evidence="3 4" key="1">
    <citation type="submission" date="2018-08" db="EMBL/GenBank/DDBJ databases">
        <title>A genome reference for cultivated species of the human gut microbiota.</title>
        <authorList>
            <person name="Zou Y."/>
            <person name="Xue W."/>
            <person name="Luo G."/>
        </authorList>
    </citation>
    <scope>NUCLEOTIDE SEQUENCE [LARGE SCALE GENOMIC DNA]</scope>
    <source>
        <strain evidence="3 4">OM06-4</strain>
    </source>
</reference>
<keyword evidence="2" id="KW-1133">Transmembrane helix</keyword>
<feature type="compositionally biased region" description="Basic residues" evidence="1">
    <location>
        <begin position="87"/>
        <end position="97"/>
    </location>
</feature>
<gene>
    <name evidence="3" type="ORF">DXB93_16000</name>
</gene>
<evidence type="ECO:0000313" key="4">
    <source>
        <dbReference type="Proteomes" id="UP000261032"/>
    </source>
</evidence>
<feature type="transmembrane region" description="Helical" evidence="2">
    <location>
        <begin position="124"/>
        <end position="142"/>
    </location>
</feature>
<accession>A0A3E3E973</accession>